<name>A0AAE0XS91_9GAST</name>
<proteinExistence type="predicted"/>
<reference evidence="1" key="1">
    <citation type="journal article" date="2023" name="G3 (Bethesda)">
        <title>A reference genome for the long-term kleptoplast-retaining sea slug Elysia crispata morphotype clarki.</title>
        <authorList>
            <person name="Eastman K.E."/>
            <person name="Pendleton A.L."/>
            <person name="Shaikh M.A."/>
            <person name="Suttiyut T."/>
            <person name="Ogas R."/>
            <person name="Tomko P."/>
            <person name="Gavelis G."/>
            <person name="Widhalm J.R."/>
            <person name="Wisecaver J.H."/>
        </authorList>
    </citation>
    <scope>NUCLEOTIDE SEQUENCE</scope>
    <source>
        <strain evidence="1">ECLA1</strain>
    </source>
</reference>
<sequence>MFEIFYLLEAPKEILLSHKNTVDFRLSQGFLEILSAFKKGISSNWGKEESLETASLDVRSARRPSVADRISSGRSYQGWTRLNKPDTREHGWTLVL</sequence>
<evidence type="ECO:0000313" key="2">
    <source>
        <dbReference type="Proteomes" id="UP001283361"/>
    </source>
</evidence>
<gene>
    <name evidence="1" type="ORF">RRG08_009306</name>
</gene>
<dbReference type="AlphaFoldDB" id="A0AAE0XS91"/>
<protein>
    <submittedName>
        <fullName evidence="1">Uncharacterized protein</fullName>
    </submittedName>
</protein>
<accession>A0AAE0XS91</accession>
<dbReference type="Proteomes" id="UP001283361">
    <property type="component" value="Unassembled WGS sequence"/>
</dbReference>
<dbReference type="EMBL" id="JAWDGP010007743">
    <property type="protein sequence ID" value="KAK3706669.1"/>
    <property type="molecule type" value="Genomic_DNA"/>
</dbReference>
<comment type="caution">
    <text evidence="1">The sequence shown here is derived from an EMBL/GenBank/DDBJ whole genome shotgun (WGS) entry which is preliminary data.</text>
</comment>
<organism evidence="1 2">
    <name type="scientific">Elysia crispata</name>
    <name type="common">lettuce slug</name>
    <dbReference type="NCBI Taxonomy" id="231223"/>
    <lineage>
        <taxon>Eukaryota</taxon>
        <taxon>Metazoa</taxon>
        <taxon>Spiralia</taxon>
        <taxon>Lophotrochozoa</taxon>
        <taxon>Mollusca</taxon>
        <taxon>Gastropoda</taxon>
        <taxon>Heterobranchia</taxon>
        <taxon>Euthyneura</taxon>
        <taxon>Panpulmonata</taxon>
        <taxon>Sacoglossa</taxon>
        <taxon>Placobranchoidea</taxon>
        <taxon>Plakobranchidae</taxon>
        <taxon>Elysia</taxon>
    </lineage>
</organism>
<evidence type="ECO:0000313" key="1">
    <source>
        <dbReference type="EMBL" id="KAK3706669.1"/>
    </source>
</evidence>
<keyword evidence="2" id="KW-1185">Reference proteome</keyword>